<evidence type="ECO:0008006" key="4">
    <source>
        <dbReference type="Google" id="ProtNLM"/>
    </source>
</evidence>
<dbReference type="EMBL" id="QRAO01000003">
    <property type="protein sequence ID" value="RDK85539.1"/>
    <property type="molecule type" value="Genomic_DNA"/>
</dbReference>
<accession>A0A370QB81</accession>
<name>A0A370QB81_9FLAO</name>
<reference evidence="2 3" key="1">
    <citation type="submission" date="2018-07" db="EMBL/GenBank/DDBJ databases">
        <title>Genomic Encyclopedia of Type Strains, Phase IV (KMG-IV): sequencing the most valuable type-strain genomes for metagenomic binning, comparative biology and taxonomic classification.</title>
        <authorList>
            <person name="Goeker M."/>
        </authorList>
    </citation>
    <scope>NUCLEOTIDE SEQUENCE [LARGE SCALE GENOMIC DNA]</scope>
    <source>
        <strain evidence="2 3">DSM 101478</strain>
    </source>
</reference>
<protein>
    <recommendedName>
        <fullName evidence="4">Peptidase M48-like protein</fullName>
    </recommendedName>
</protein>
<dbReference type="Proteomes" id="UP000255317">
    <property type="component" value="Unassembled WGS sequence"/>
</dbReference>
<comment type="caution">
    <text evidence="2">The sequence shown here is derived from an EMBL/GenBank/DDBJ whole genome shotgun (WGS) entry which is preliminary data.</text>
</comment>
<dbReference type="AlphaFoldDB" id="A0A370QB81"/>
<dbReference type="RefSeq" id="WP_394340215.1">
    <property type="nucleotide sequence ID" value="NZ_QRAO01000003.1"/>
</dbReference>
<keyword evidence="3" id="KW-1185">Reference proteome</keyword>
<proteinExistence type="predicted"/>
<feature type="signal peptide" evidence="1">
    <location>
        <begin position="1"/>
        <end position="21"/>
    </location>
</feature>
<evidence type="ECO:0000313" key="2">
    <source>
        <dbReference type="EMBL" id="RDK85539.1"/>
    </source>
</evidence>
<evidence type="ECO:0000256" key="1">
    <source>
        <dbReference type="SAM" id="SignalP"/>
    </source>
</evidence>
<sequence>MPLTRYIVAILYFSACMIATSQIDQSNKIIPEDIRAEALTALSYYPELKDTEIEFKYKNNIRKSTMQAQPTFGSIFRSKENRSYIILISRKIQIEDESFTLKDIPSDVIIGWLGHELGHIMDYRDRTGVGMIIFGIKYLFSGAHIKEVERAADTYAINHGMGEYILKTKNFILDNASFSERYKAKLRKLYMSPEEVMHLIEQKQ</sequence>
<evidence type="ECO:0000313" key="3">
    <source>
        <dbReference type="Proteomes" id="UP000255317"/>
    </source>
</evidence>
<keyword evidence="1" id="KW-0732">Signal</keyword>
<organism evidence="2 3">
    <name type="scientific">Marinirhabdus gelatinilytica</name>
    <dbReference type="NCBI Taxonomy" id="1703343"/>
    <lineage>
        <taxon>Bacteria</taxon>
        <taxon>Pseudomonadati</taxon>
        <taxon>Bacteroidota</taxon>
        <taxon>Flavobacteriia</taxon>
        <taxon>Flavobacteriales</taxon>
        <taxon>Flavobacteriaceae</taxon>
    </lineage>
</organism>
<feature type="chain" id="PRO_5016678798" description="Peptidase M48-like protein" evidence="1">
    <location>
        <begin position="22"/>
        <end position="204"/>
    </location>
</feature>
<gene>
    <name evidence="2" type="ORF">C8D94_103366</name>
</gene>